<dbReference type="OrthoDB" id="4850at2759"/>
<dbReference type="OMA" id="TYEAWED"/>
<reference evidence="2 3" key="1">
    <citation type="journal article" date="2014" name="Nat. Commun.">
        <title>Klebsormidium flaccidum genome reveals primary factors for plant terrestrial adaptation.</title>
        <authorList>
            <person name="Hori K."/>
            <person name="Maruyama F."/>
            <person name="Fujisawa T."/>
            <person name="Togashi T."/>
            <person name="Yamamoto N."/>
            <person name="Seo M."/>
            <person name="Sato S."/>
            <person name="Yamada T."/>
            <person name="Mori H."/>
            <person name="Tajima N."/>
            <person name="Moriyama T."/>
            <person name="Ikeuchi M."/>
            <person name="Watanabe M."/>
            <person name="Wada H."/>
            <person name="Kobayashi K."/>
            <person name="Saito M."/>
            <person name="Masuda T."/>
            <person name="Sasaki-Sekimoto Y."/>
            <person name="Mashiguchi K."/>
            <person name="Awai K."/>
            <person name="Shimojima M."/>
            <person name="Masuda S."/>
            <person name="Iwai M."/>
            <person name="Nobusawa T."/>
            <person name="Narise T."/>
            <person name="Kondo S."/>
            <person name="Saito H."/>
            <person name="Sato R."/>
            <person name="Murakawa M."/>
            <person name="Ihara Y."/>
            <person name="Oshima-Yamada Y."/>
            <person name="Ohtaka K."/>
            <person name="Satoh M."/>
            <person name="Sonobe K."/>
            <person name="Ishii M."/>
            <person name="Ohtani R."/>
            <person name="Kanamori-Sato M."/>
            <person name="Honoki R."/>
            <person name="Miyazaki D."/>
            <person name="Mochizuki H."/>
            <person name="Umetsu J."/>
            <person name="Higashi K."/>
            <person name="Shibata D."/>
            <person name="Kamiya Y."/>
            <person name="Sato N."/>
            <person name="Nakamura Y."/>
            <person name="Tabata S."/>
            <person name="Ida S."/>
            <person name="Kurokawa K."/>
            <person name="Ohta H."/>
        </authorList>
    </citation>
    <scope>NUCLEOTIDE SEQUENCE [LARGE SCALE GENOMIC DNA]</scope>
    <source>
        <strain evidence="2 3">NIES-2285</strain>
    </source>
</reference>
<evidence type="ECO:0000313" key="3">
    <source>
        <dbReference type="Proteomes" id="UP000054558"/>
    </source>
</evidence>
<evidence type="ECO:0000313" key="2">
    <source>
        <dbReference type="EMBL" id="GAQ86243.1"/>
    </source>
</evidence>
<dbReference type="PANTHER" id="PTHR37948">
    <property type="entry name" value="ZGC:113208"/>
    <property type="match status" value="1"/>
</dbReference>
<protein>
    <submittedName>
        <fullName evidence="2">Uncharacterized protein</fullName>
    </submittedName>
</protein>
<dbReference type="STRING" id="105231.A0A1Y1I6U8"/>
<dbReference type="Proteomes" id="UP000054558">
    <property type="component" value="Unassembled WGS sequence"/>
</dbReference>
<feature type="region of interest" description="Disordered" evidence="1">
    <location>
        <begin position="1"/>
        <end position="137"/>
    </location>
</feature>
<dbReference type="AlphaFoldDB" id="A0A1Y1I6U8"/>
<gene>
    <name evidence="2" type="ORF">KFL_002780070</name>
</gene>
<keyword evidence="3" id="KW-1185">Reference proteome</keyword>
<proteinExistence type="predicted"/>
<feature type="compositionally biased region" description="Basic and acidic residues" evidence="1">
    <location>
        <begin position="22"/>
        <end position="79"/>
    </location>
</feature>
<evidence type="ECO:0000256" key="1">
    <source>
        <dbReference type="SAM" id="MobiDB-lite"/>
    </source>
</evidence>
<sequence length="357" mass="40934">MAPKKQPAKSGAKEGASIAEAEQEKTTTKEEKEQTKNDSTPDHKRKKEGEQEMKAAEQEKAHDEKKTGDTSKNDQEKTKGAQASAKNGEQNNGEEKEGKGKDKKKNNDGEKEDEEKHAKKQKTVHHSEQPEHPGTHRKSVAAVAKLHEENGIELPKSKERMALLKKLETLEDMKELLKQARPEKEYKVGDTIEVDDLMQTGYSYELSEPIGKNFKDGFDPVLSPKEMLEHGVFEGKIINDTIFEFPKEWFEAAVEKGTLSPSGPNGDVNCFKIVSRLSLNEWRKKKWVPKHDPRGWFLWYCRYYLGRRTDEDDHQISRWRQLRRHAGQVKAHCEPGDLTCRPKQRQALLNWGHDAFI</sequence>
<dbReference type="EMBL" id="DF237227">
    <property type="protein sequence ID" value="GAQ86243.1"/>
    <property type="molecule type" value="Genomic_DNA"/>
</dbReference>
<accession>A0A1Y1I6U8</accession>
<dbReference type="PANTHER" id="PTHR37948:SF1">
    <property type="entry name" value="BLL5189 PROTEIN"/>
    <property type="match status" value="1"/>
</dbReference>
<feature type="compositionally biased region" description="Basic and acidic residues" evidence="1">
    <location>
        <begin position="125"/>
        <end position="134"/>
    </location>
</feature>
<name>A0A1Y1I6U8_KLENI</name>
<organism evidence="2 3">
    <name type="scientific">Klebsormidium nitens</name>
    <name type="common">Green alga</name>
    <name type="synonym">Ulothrix nitens</name>
    <dbReference type="NCBI Taxonomy" id="105231"/>
    <lineage>
        <taxon>Eukaryota</taxon>
        <taxon>Viridiplantae</taxon>
        <taxon>Streptophyta</taxon>
        <taxon>Klebsormidiophyceae</taxon>
        <taxon>Klebsormidiales</taxon>
        <taxon>Klebsormidiaceae</taxon>
        <taxon>Klebsormidium</taxon>
    </lineage>
</organism>
<feature type="compositionally biased region" description="Basic and acidic residues" evidence="1">
    <location>
        <begin position="93"/>
        <end position="117"/>
    </location>
</feature>